<dbReference type="PANTHER" id="PTHR12433">
    <property type="entry name" value="MEDIATOR OF RNA POLYMERASE II TRANSCRIPTION SUBUNIT 25"/>
    <property type="match status" value="1"/>
</dbReference>
<keyword evidence="7" id="KW-0539">Nucleus</keyword>
<sequence length="494" mass="53553">MVALDKPPVDVVFVVEGTANLGAYIDDLKTNYILPTLEKFNGGPPDPIDYGHDYSCTLYNLVTFFSADIAPDSATRCSDLTTSTHQFLSWLDSVKLSPERHCILICNSPPYPLPSMEGCKYTGYYSDQLANMLAKRDINLSIISPRKIPALQKLYEASSTAEVPIQTKDFSVDLHHLILLHGFELEVSHSPAPPPVPPGEFKVPTTAPSAMPTQPSPQPLQPQAATAATTTATTTATIHAWESATTTTTTAAASATNAMNPMNAISTVSGMQGLQQVPISTMPIPNTMGSVPGMQNSIPGLPNNPGMPNQAGCVHFPPNTACDIRVLLLLFSNKRRQFVGLIPNDQGGVVNGIRQVITQHKQRMGPGMGMQPGPRMGLDDNMGMNQKVRQQMLAQQQQLQQRQQLQMQQQQQQQQQQQLRHLLMNQQRQQQQQQMMMQGQGGAGNMMGGASQGMPSQGMGGATQGMPMSQGMAGGPQMGAQQQNFNPDDFDLTM</sequence>
<evidence type="ECO:0000256" key="7">
    <source>
        <dbReference type="ARBA" id="ARBA00023242"/>
    </source>
</evidence>
<dbReference type="Gene3D" id="2.40.290.30">
    <property type="entry name" value="Mediator complex subunit 25, ACID domain"/>
    <property type="match status" value="1"/>
</dbReference>
<dbReference type="EMBL" id="CP111015">
    <property type="protein sequence ID" value="WAR01131.1"/>
    <property type="molecule type" value="Genomic_DNA"/>
</dbReference>
<comment type="similarity">
    <text evidence="2">Belongs to the Mediator complex subunit 25 family.</text>
</comment>
<organism evidence="12 13">
    <name type="scientific">Mya arenaria</name>
    <name type="common">Soft-shell clam</name>
    <dbReference type="NCBI Taxonomy" id="6604"/>
    <lineage>
        <taxon>Eukaryota</taxon>
        <taxon>Metazoa</taxon>
        <taxon>Spiralia</taxon>
        <taxon>Lophotrochozoa</taxon>
        <taxon>Mollusca</taxon>
        <taxon>Bivalvia</taxon>
        <taxon>Autobranchia</taxon>
        <taxon>Heteroconchia</taxon>
        <taxon>Euheterodonta</taxon>
        <taxon>Imparidentia</taxon>
        <taxon>Neoheterodontei</taxon>
        <taxon>Myida</taxon>
        <taxon>Myoidea</taxon>
        <taxon>Myidae</taxon>
        <taxon>Mya</taxon>
    </lineage>
</organism>
<evidence type="ECO:0000256" key="2">
    <source>
        <dbReference type="ARBA" id="ARBA00009102"/>
    </source>
</evidence>
<reference evidence="12" key="1">
    <citation type="submission" date="2022-11" db="EMBL/GenBank/DDBJ databases">
        <title>Centuries of genome instability and evolution in soft-shell clam transmissible cancer (bioRxiv).</title>
        <authorList>
            <person name="Hart S.F.M."/>
            <person name="Yonemitsu M.A."/>
            <person name="Giersch R.M."/>
            <person name="Beal B.F."/>
            <person name="Arriagada G."/>
            <person name="Davis B.W."/>
            <person name="Ostrander E.A."/>
            <person name="Goff S.P."/>
            <person name="Metzger M.J."/>
        </authorList>
    </citation>
    <scope>NUCLEOTIDE SEQUENCE</scope>
    <source>
        <strain evidence="12">MELC-2E11</strain>
        <tissue evidence="12">Siphon/mantle</tissue>
    </source>
</reference>
<feature type="compositionally biased region" description="Low complexity" evidence="9">
    <location>
        <begin position="424"/>
        <end position="438"/>
    </location>
</feature>
<dbReference type="Pfam" id="PF11232">
    <property type="entry name" value="Med25"/>
    <property type="match status" value="1"/>
</dbReference>
<evidence type="ECO:0000256" key="3">
    <source>
        <dbReference type="ARBA" id="ARBA00019694"/>
    </source>
</evidence>
<dbReference type="InterPro" id="IPR021419">
    <property type="entry name" value="Mediator_Med25_VWA"/>
</dbReference>
<dbReference type="Proteomes" id="UP001164746">
    <property type="component" value="Chromosome 4"/>
</dbReference>
<feature type="domain" description="Mediator complex subunit Med25 PTOV" evidence="10">
    <location>
        <begin position="310"/>
        <end position="362"/>
    </location>
</feature>
<feature type="domain" description="Mediator of RNA polymerase II transcription subunit 25 von Willebrand factor type A" evidence="11">
    <location>
        <begin position="98"/>
        <end position="183"/>
    </location>
</feature>
<feature type="domain" description="Mediator of RNA polymerase II transcription subunit 25 von Willebrand factor type A" evidence="11">
    <location>
        <begin position="10"/>
        <end position="97"/>
    </location>
</feature>
<evidence type="ECO:0000256" key="6">
    <source>
        <dbReference type="ARBA" id="ARBA00023163"/>
    </source>
</evidence>
<protein>
    <recommendedName>
        <fullName evidence="3">Mediator of RNA polymerase II transcription subunit 25</fullName>
    </recommendedName>
    <alternativeName>
        <fullName evidence="8">Mediator complex subunit 25</fullName>
    </alternativeName>
</protein>
<keyword evidence="4" id="KW-0805">Transcription regulation</keyword>
<keyword evidence="5" id="KW-0010">Activator</keyword>
<proteinExistence type="inferred from homology"/>
<evidence type="ECO:0000256" key="8">
    <source>
        <dbReference type="ARBA" id="ARBA00031958"/>
    </source>
</evidence>
<evidence type="ECO:0000259" key="10">
    <source>
        <dbReference type="Pfam" id="PF11232"/>
    </source>
</evidence>
<keyword evidence="13" id="KW-1185">Reference proteome</keyword>
<gene>
    <name evidence="12" type="ORF">MAR_007689</name>
</gene>
<evidence type="ECO:0000256" key="4">
    <source>
        <dbReference type="ARBA" id="ARBA00023015"/>
    </source>
</evidence>
<name>A0ABY7DWR5_MYAAR</name>
<evidence type="ECO:0000256" key="9">
    <source>
        <dbReference type="SAM" id="MobiDB-lite"/>
    </source>
</evidence>
<comment type="subcellular location">
    <subcellularLocation>
        <location evidence="1">Nucleus</location>
    </subcellularLocation>
</comment>
<dbReference type="PANTHER" id="PTHR12433:SF11">
    <property type="entry name" value="MEDIATOR OF RNA POLYMERASE II TRANSCRIPTION SUBUNIT 25"/>
    <property type="match status" value="1"/>
</dbReference>
<feature type="region of interest" description="Disordered" evidence="9">
    <location>
        <begin position="424"/>
        <end position="494"/>
    </location>
</feature>
<dbReference type="InterPro" id="IPR038196">
    <property type="entry name" value="Med25_PTOV_sf"/>
</dbReference>
<evidence type="ECO:0000256" key="1">
    <source>
        <dbReference type="ARBA" id="ARBA00004123"/>
    </source>
</evidence>
<feature type="compositionally biased region" description="Gly residues" evidence="9">
    <location>
        <begin position="439"/>
        <end position="451"/>
    </location>
</feature>
<evidence type="ECO:0000313" key="13">
    <source>
        <dbReference type="Proteomes" id="UP001164746"/>
    </source>
</evidence>
<dbReference type="InterPro" id="IPR021394">
    <property type="entry name" value="Med25_PTOV"/>
</dbReference>
<evidence type="ECO:0000256" key="5">
    <source>
        <dbReference type="ARBA" id="ARBA00023159"/>
    </source>
</evidence>
<evidence type="ECO:0000259" key="11">
    <source>
        <dbReference type="Pfam" id="PF11265"/>
    </source>
</evidence>
<dbReference type="Pfam" id="PF11265">
    <property type="entry name" value="Med25_VWA"/>
    <property type="match status" value="2"/>
</dbReference>
<evidence type="ECO:0000313" key="12">
    <source>
        <dbReference type="EMBL" id="WAR01131.1"/>
    </source>
</evidence>
<accession>A0ABY7DWR5</accession>
<keyword evidence="6" id="KW-0804">Transcription</keyword>